<name>A0A438NCQ2_EXOME</name>
<evidence type="ECO:0000256" key="6">
    <source>
        <dbReference type="SAM" id="MobiDB-lite"/>
    </source>
</evidence>
<keyword evidence="4" id="KW-0804">Transcription</keyword>
<dbReference type="PANTHER" id="PTHR31668">
    <property type="entry name" value="GLUCOSE TRANSPORT TRANSCRIPTION REGULATOR RGT1-RELATED-RELATED"/>
    <property type="match status" value="1"/>
</dbReference>
<evidence type="ECO:0000256" key="5">
    <source>
        <dbReference type="ARBA" id="ARBA00023242"/>
    </source>
</evidence>
<dbReference type="PROSITE" id="PS50048">
    <property type="entry name" value="ZN2_CY6_FUNGAL_2"/>
    <property type="match status" value="1"/>
</dbReference>
<dbReference type="InterPro" id="IPR050797">
    <property type="entry name" value="Carb_Metab_Trans_Reg"/>
</dbReference>
<feature type="compositionally biased region" description="Polar residues" evidence="6">
    <location>
        <begin position="213"/>
        <end position="231"/>
    </location>
</feature>
<keyword evidence="2" id="KW-0805">Transcription regulation</keyword>
<dbReference type="Pfam" id="PF00172">
    <property type="entry name" value="Zn_clus"/>
    <property type="match status" value="1"/>
</dbReference>
<feature type="compositionally biased region" description="Low complexity" evidence="6">
    <location>
        <begin position="15"/>
        <end position="33"/>
    </location>
</feature>
<dbReference type="GO" id="GO:0008270">
    <property type="term" value="F:zinc ion binding"/>
    <property type="evidence" value="ECO:0007669"/>
    <property type="project" value="InterPro"/>
</dbReference>
<dbReference type="CDD" id="cd00067">
    <property type="entry name" value="GAL4"/>
    <property type="match status" value="1"/>
</dbReference>
<proteinExistence type="predicted"/>
<evidence type="ECO:0000256" key="1">
    <source>
        <dbReference type="ARBA" id="ARBA00022723"/>
    </source>
</evidence>
<dbReference type="GO" id="GO:0000981">
    <property type="term" value="F:DNA-binding transcription factor activity, RNA polymerase II-specific"/>
    <property type="evidence" value="ECO:0007669"/>
    <property type="project" value="InterPro"/>
</dbReference>
<feature type="region of interest" description="Disordered" evidence="6">
    <location>
        <begin position="1"/>
        <end position="139"/>
    </location>
</feature>
<dbReference type="PROSITE" id="PS00463">
    <property type="entry name" value="ZN2_CY6_FUNGAL_1"/>
    <property type="match status" value="1"/>
</dbReference>
<dbReference type="GO" id="GO:0003677">
    <property type="term" value="F:DNA binding"/>
    <property type="evidence" value="ECO:0007669"/>
    <property type="project" value="UniProtKB-KW"/>
</dbReference>
<reference evidence="8 9" key="1">
    <citation type="submission" date="2017-03" db="EMBL/GenBank/DDBJ databases">
        <title>Genomes of endolithic fungi from Antarctica.</title>
        <authorList>
            <person name="Coleine C."/>
            <person name="Masonjones S."/>
            <person name="Stajich J.E."/>
        </authorList>
    </citation>
    <scope>NUCLEOTIDE SEQUENCE [LARGE SCALE GENOMIC DNA]</scope>
    <source>
        <strain evidence="8 9">CCFEE 6314</strain>
    </source>
</reference>
<dbReference type="InterPro" id="IPR001138">
    <property type="entry name" value="Zn2Cys6_DnaBD"/>
</dbReference>
<keyword evidence="1" id="KW-0479">Metal-binding</keyword>
<dbReference type="EMBL" id="NAJM01000007">
    <property type="protein sequence ID" value="RVX73560.1"/>
    <property type="molecule type" value="Genomic_DNA"/>
</dbReference>
<keyword evidence="3" id="KW-0238">DNA-binding</keyword>
<dbReference type="InterPro" id="IPR036864">
    <property type="entry name" value="Zn2-C6_fun-type_DNA-bd_sf"/>
</dbReference>
<evidence type="ECO:0000256" key="3">
    <source>
        <dbReference type="ARBA" id="ARBA00023125"/>
    </source>
</evidence>
<sequence length="786" mass="86320">MDRNSGSRDQPGDPPASSYYAPSPSQFPQSQYPVPTDSELNMSSNYSLPASYAQQLHEAASSKQSPSPTQPEYPAIPTNGASHVIPTDPAMAPPPQTPNSQSFSAPVPHSSIDESADLTQTPQTGDKRKRSKVSRACDECRRKKIRCDAPTDSDGTPRTCANCEKAGLLCGFERKPMKRGPSKGYIKDLADRVQSVEQIQAAALRQSYDMGSGPQSFDQLAYSPNESSNSRPRFSFTSAPAPFAPAEFQRDRIPSTGGWGSDQHDLAALRSRDSGSLAIAPDQTIPSTSPPEQDTTKIAPLFSSQLDRSRPAKRQKTDQAYEDLQPFAMGQSLLTTYYDQFHPLVGILPEPDTVLRIVADVTHRVAHAFGTVLELLPSMRPTSVTNGVHDQAQNSQIDPAVTKDRKVLKSSAFENMNQLCEYLLGTSTQDLGSRSSSDNLVLGWTLCLTILLAENDMKPDNSIPATSKLIAASLRILQHLQNAEAPAPLSTSDKEHVEQVLQGPLNFTILSSKLDTLSHGTSNFSQPGLPPLVEQIHTRLASDEASYLFSAANLLQGVLAIQEFPVGLQQTSNARHLSLYTHLPMTRFPFRSLTKESPIVSHFERFIHLIFARDLSGLMTPVILNAAITMADHLVIEFNKGPAQAVYNPLDIHTYSLVTIVLLEFVQSCSVAGFRQSAASVLELLQPCLEKKSAQFHQDYGYEWFFASAEVDTNTDDYRMTHWTDQLLAMIAWVKERGISESIKNATEQIFPDIPGLYRKGALTVMDEFGWHILNQQETGPSTTVS</sequence>
<evidence type="ECO:0000256" key="2">
    <source>
        <dbReference type="ARBA" id="ARBA00023015"/>
    </source>
</evidence>
<feature type="domain" description="Zn(2)-C6 fungal-type" evidence="7">
    <location>
        <begin position="136"/>
        <end position="172"/>
    </location>
</feature>
<dbReference type="SUPFAM" id="SSF57701">
    <property type="entry name" value="Zn2/Cys6 DNA-binding domain"/>
    <property type="match status" value="1"/>
</dbReference>
<evidence type="ECO:0000259" key="7">
    <source>
        <dbReference type="PROSITE" id="PS50048"/>
    </source>
</evidence>
<accession>A0A438NCQ2</accession>
<dbReference type="PANTHER" id="PTHR31668:SF26">
    <property type="entry name" value="GLUCOSE TRANSPORT TRANSCRIPTION REGULATOR RGT1-RELATED"/>
    <property type="match status" value="1"/>
</dbReference>
<dbReference type="Proteomes" id="UP000288859">
    <property type="component" value="Unassembled WGS sequence"/>
</dbReference>
<dbReference type="VEuPathDB" id="FungiDB:PV10_06455"/>
<dbReference type="AlphaFoldDB" id="A0A438NCQ2"/>
<evidence type="ECO:0000256" key="4">
    <source>
        <dbReference type="ARBA" id="ARBA00023163"/>
    </source>
</evidence>
<comment type="caution">
    <text evidence="8">The sequence shown here is derived from an EMBL/GenBank/DDBJ whole genome shotgun (WGS) entry which is preliminary data.</text>
</comment>
<keyword evidence="5" id="KW-0539">Nucleus</keyword>
<feature type="compositionally biased region" description="Polar residues" evidence="6">
    <location>
        <begin position="38"/>
        <end position="54"/>
    </location>
</feature>
<gene>
    <name evidence="8" type="ORF">B0A52_02448</name>
</gene>
<organism evidence="8 9">
    <name type="scientific">Exophiala mesophila</name>
    <name type="common">Black yeast-like fungus</name>
    <dbReference type="NCBI Taxonomy" id="212818"/>
    <lineage>
        <taxon>Eukaryota</taxon>
        <taxon>Fungi</taxon>
        <taxon>Dikarya</taxon>
        <taxon>Ascomycota</taxon>
        <taxon>Pezizomycotina</taxon>
        <taxon>Eurotiomycetes</taxon>
        <taxon>Chaetothyriomycetidae</taxon>
        <taxon>Chaetothyriales</taxon>
        <taxon>Herpotrichiellaceae</taxon>
        <taxon>Exophiala</taxon>
    </lineage>
</organism>
<dbReference type="Gene3D" id="4.10.240.10">
    <property type="entry name" value="Zn(2)-C6 fungal-type DNA-binding domain"/>
    <property type="match status" value="1"/>
</dbReference>
<dbReference type="SMART" id="SM00066">
    <property type="entry name" value="GAL4"/>
    <property type="match status" value="1"/>
</dbReference>
<feature type="region of interest" description="Disordered" evidence="6">
    <location>
        <begin position="207"/>
        <end position="233"/>
    </location>
</feature>
<dbReference type="OrthoDB" id="5426978at2759"/>
<protein>
    <recommendedName>
        <fullName evidence="7">Zn(2)-C6 fungal-type domain-containing protein</fullName>
    </recommendedName>
</protein>
<evidence type="ECO:0000313" key="8">
    <source>
        <dbReference type="EMBL" id="RVX73560.1"/>
    </source>
</evidence>
<evidence type="ECO:0000313" key="9">
    <source>
        <dbReference type="Proteomes" id="UP000288859"/>
    </source>
</evidence>